<dbReference type="EMBL" id="KV441393">
    <property type="protein sequence ID" value="OAF59756.1"/>
    <property type="molecule type" value="Genomic_DNA"/>
</dbReference>
<dbReference type="GO" id="GO:0005576">
    <property type="term" value="C:extracellular region"/>
    <property type="evidence" value="ECO:0007669"/>
    <property type="project" value="UniProtKB-SubCell"/>
</dbReference>
<proteinExistence type="inferred from homology"/>
<evidence type="ECO:0000256" key="15">
    <source>
        <dbReference type="ARBA" id="ARBA00045077"/>
    </source>
</evidence>
<evidence type="ECO:0000256" key="7">
    <source>
        <dbReference type="ARBA" id="ARBA00023002"/>
    </source>
</evidence>
<dbReference type="GO" id="GO:0004497">
    <property type="term" value="F:monooxygenase activity"/>
    <property type="evidence" value="ECO:0007669"/>
    <property type="project" value="UniProtKB-KW"/>
</dbReference>
<evidence type="ECO:0000256" key="10">
    <source>
        <dbReference type="ARBA" id="ARBA00023157"/>
    </source>
</evidence>
<dbReference type="eggNOG" id="ENOG502RVHY">
    <property type="taxonomic scope" value="Eukaryota"/>
</dbReference>
<dbReference type="InterPro" id="IPR049892">
    <property type="entry name" value="AA9"/>
</dbReference>
<dbReference type="Pfam" id="PF03443">
    <property type="entry name" value="AA9"/>
    <property type="match status" value="1"/>
</dbReference>
<dbReference type="Proteomes" id="UP000077154">
    <property type="component" value="Unassembled WGS sequence"/>
</dbReference>
<keyword evidence="3" id="KW-0964">Secreted</keyword>
<comment type="catalytic activity">
    <reaction evidence="15">
        <text>[(1-&gt;4)-beta-D-glucosyl]n+m + reduced acceptor + O2 = 4-dehydro-beta-D-glucosyl-[(1-&gt;4)-beta-D-glucosyl]n-1 + [(1-&gt;4)-beta-D-glucosyl]m + acceptor + H2O.</text>
        <dbReference type="EC" id="1.14.99.56"/>
    </reaction>
</comment>
<evidence type="ECO:0000256" key="1">
    <source>
        <dbReference type="ARBA" id="ARBA00001973"/>
    </source>
</evidence>
<comment type="cofactor">
    <cofactor evidence="1">
        <name>Cu(2+)</name>
        <dbReference type="ChEBI" id="CHEBI:29036"/>
    </cofactor>
</comment>
<sequence>MKSVVLLELAGAASAHYTFPALISVGTTSADWEYVRDWTGSYTYNPVQDVSSLNVRCNVDGSTNSASTLSVAAGSEIGFTASSNIYHPGPVLAYLAKVPFGQTAATWDGSGDENGPSGLGT</sequence>
<comment type="similarity">
    <text evidence="14">Belongs to the polysaccharide monooxygenase AA9 family.</text>
</comment>
<organism evidence="18">
    <name type="scientific">Pseudogymnoascus destructans</name>
    <dbReference type="NCBI Taxonomy" id="655981"/>
    <lineage>
        <taxon>Eukaryota</taxon>
        <taxon>Fungi</taxon>
        <taxon>Dikarya</taxon>
        <taxon>Ascomycota</taxon>
        <taxon>Pezizomycotina</taxon>
        <taxon>Leotiomycetes</taxon>
        <taxon>Thelebolales</taxon>
        <taxon>Thelebolaceae</taxon>
        <taxon>Pseudogymnoascus</taxon>
    </lineage>
</organism>
<dbReference type="OrthoDB" id="3431002at2759"/>
<keyword evidence="11" id="KW-0325">Glycoprotein</keyword>
<evidence type="ECO:0000256" key="12">
    <source>
        <dbReference type="ARBA" id="ARBA00023277"/>
    </source>
</evidence>
<dbReference type="VEuPathDB" id="FungiDB:GMDG_03243"/>
<dbReference type="RefSeq" id="XP_024325039.1">
    <property type="nucleotide sequence ID" value="XM_024467683.1"/>
</dbReference>
<evidence type="ECO:0000256" key="14">
    <source>
        <dbReference type="ARBA" id="ARBA00044502"/>
    </source>
</evidence>
<dbReference type="GO" id="GO:0046872">
    <property type="term" value="F:metal ion binding"/>
    <property type="evidence" value="ECO:0007669"/>
    <property type="project" value="UniProtKB-KW"/>
</dbReference>
<evidence type="ECO:0000256" key="13">
    <source>
        <dbReference type="ARBA" id="ARBA00023326"/>
    </source>
</evidence>
<keyword evidence="6" id="KW-0136">Cellulose degradation</keyword>
<evidence type="ECO:0000256" key="6">
    <source>
        <dbReference type="ARBA" id="ARBA00023001"/>
    </source>
</evidence>
<keyword evidence="5" id="KW-0732">Signal</keyword>
<evidence type="ECO:0000256" key="11">
    <source>
        <dbReference type="ARBA" id="ARBA00023180"/>
    </source>
</evidence>
<dbReference type="PANTHER" id="PTHR33353">
    <property type="entry name" value="PUTATIVE (AFU_ORTHOLOGUE AFUA_1G12560)-RELATED"/>
    <property type="match status" value="1"/>
</dbReference>
<feature type="domain" description="Auxiliary Activity family 9 catalytic" evidence="17">
    <location>
        <begin position="16"/>
        <end position="111"/>
    </location>
</feature>
<evidence type="ECO:0000313" key="18">
    <source>
        <dbReference type="EMBL" id="OAF59756.1"/>
    </source>
</evidence>
<evidence type="ECO:0000256" key="5">
    <source>
        <dbReference type="ARBA" id="ARBA00022729"/>
    </source>
</evidence>
<keyword evidence="7" id="KW-0560">Oxidoreductase</keyword>
<reference evidence="18" key="1">
    <citation type="submission" date="2016-03" db="EMBL/GenBank/DDBJ databases">
        <title>Updated assembly of Pseudogymnoascus destructans, the fungus causing white-nose syndrome of bats.</title>
        <authorList>
            <person name="Palmer J.M."/>
            <person name="Drees K.P."/>
            <person name="Foster J.T."/>
            <person name="Lindner D.L."/>
        </authorList>
    </citation>
    <scope>NUCLEOTIDE SEQUENCE [LARGE SCALE GENOMIC DNA]</scope>
    <source>
        <strain evidence="18">20631-21</strain>
    </source>
</reference>
<keyword evidence="10" id="KW-1015">Disulfide bond</keyword>
<keyword evidence="8" id="KW-0186">Copper</keyword>
<protein>
    <recommendedName>
        <fullName evidence="16">lytic cellulose monooxygenase (C4-dehydrogenating)</fullName>
        <ecNumber evidence="16">1.14.99.56</ecNumber>
    </recommendedName>
</protein>
<dbReference type="GO" id="GO:0030245">
    <property type="term" value="P:cellulose catabolic process"/>
    <property type="evidence" value="ECO:0007669"/>
    <property type="project" value="UniProtKB-KW"/>
</dbReference>
<keyword evidence="12" id="KW-0119">Carbohydrate metabolism</keyword>
<evidence type="ECO:0000256" key="8">
    <source>
        <dbReference type="ARBA" id="ARBA00023008"/>
    </source>
</evidence>
<comment type="subcellular location">
    <subcellularLocation>
        <location evidence="2">Secreted</location>
    </subcellularLocation>
</comment>
<evidence type="ECO:0000256" key="3">
    <source>
        <dbReference type="ARBA" id="ARBA00022525"/>
    </source>
</evidence>
<evidence type="ECO:0000256" key="9">
    <source>
        <dbReference type="ARBA" id="ARBA00023033"/>
    </source>
</evidence>
<keyword evidence="4" id="KW-0479">Metal-binding</keyword>
<evidence type="ECO:0000256" key="16">
    <source>
        <dbReference type="ARBA" id="ARBA00047174"/>
    </source>
</evidence>
<accession>A0A177ACC6</accession>
<gene>
    <name evidence="18" type="ORF">VC83_04046</name>
</gene>
<evidence type="ECO:0000259" key="17">
    <source>
        <dbReference type="Pfam" id="PF03443"/>
    </source>
</evidence>
<evidence type="ECO:0000256" key="2">
    <source>
        <dbReference type="ARBA" id="ARBA00004613"/>
    </source>
</evidence>
<dbReference type="AlphaFoldDB" id="A0A177ACC6"/>
<name>A0A177ACC6_9PEZI</name>
<dbReference type="GeneID" id="36287119"/>
<dbReference type="PANTHER" id="PTHR33353:SF10">
    <property type="entry name" value="ENDO-BETA-1,4-GLUCANASE D"/>
    <property type="match status" value="1"/>
</dbReference>
<dbReference type="EC" id="1.14.99.56" evidence="16"/>
<keyword evidence="13" id="KW-0624">Polysaccharide degradation</keyword>
<dbReference type="InterPro" id="IPR005103">
    <property type="entry name" value="AA9_LPMO"/>
</dbReference>
<keyword evidence="9" id="KW-0503">Monooxygenase</keyword>
<dbReference type="Gene3D" id="2.70.50.70">
    <property type="match status" value="1"/>
</dbReference>
<evidence type="ECO:0000256" key="4">
    <source>
        <dbReference type="ARBA" id="ARBA00022723"/>
    </source>
</evidence>